<evidence type="ECO:0000259" key="7">
    <source>
        <dbReference type="Pfam" id="PF04182"/>
    </source>
</evidence>
<dbReference type="Pfam" id="PF04182">
    <property type="entry name" value="B-block_TFIIIC"/>
    <property type="match status" value="1"/>
</dbReference>
<protein>
    <submittedName>
        <fullName evidence="9">Uncharacterized protein</fullName>
    </submittedName>
</protein>
<feature type="domain" description="GTF3C1 extended winged-helix" evidence="8">
    <location>
        <begin position="850"/>
        <end position="954"/>
    </location>
</feature>
<feature type="region of interest" description="Disordered" evidence="6">
    <location>
        <begin position="1"/>
        <end position="102"/>
    </location>
</feature>
<keyword evidence="4" id="KW-0804">Transcription</keyword>
<dbReference type="InterPro" id="IPR007309">
    <property type="entry name" value="TFIIIC_Bblock-bd"/>
</dbReference>
<keyword evidence="5" id="KW-0539">Nucleus</keyword>
<name>A0A1Y1MZH5_PHOPY</name>
<evidence type="ECO:0000256" key="4">
    <source>
        <dbReference type="ARBA" id="ARBA00023163"/>
    </source>
</evidence>
<feature type="compositionally biased region" description="Polar residues" evidence="6">
    <location>
        <begin position="93"/>
        <end position="102"/>
    </location>
</feature>
<feature type="region of interest" description="Disordered" evidence="6">
    <location>
        <begin position="1877"/>
        <end position="1896"/>
    </location>
</feature>
<evidence type="ECO:0000256" key="6">
    <source>
        <dbReference type="SAM" id="MobiDB-lite"/>
    </source>
</evidence>
<dbReference type="PANTHER" id="PTHR15180:SF1">
    <property type="entry name" value="GENERAL TRANSCRIPTION FACTOR 3C POLYPEPTIDE 1"/>
    <property type="match status" value="1"/>
</dbReference>
<dbReference type="GO" id="GO:0042791">
    <property type="term" value="P:5S class rRNA transcription by RNA polymerase III"/>
    <property type="evidence" value="ECO:0007669"/>
    <property type="project" value="TreeGrafter"/>
</dbReference>
<organism evidence="9">
    <name type="scientific">Photinus pyralis</name>
    <name type="common">Common eastern firefly</name>
    <name type="synonym">Lampyris pyralis</name>
    <dbReference type="NCBI Taxonomy" id="7054"/>
    <lineage>
        <taxon>Eukaryota</taxon>
        <taxon>Metazoa</taxon>
        <taxon>Ecdysozoa</taxon>
        <taxon>Arthropoda</taxon>
        <taxon>Hexapoda</taxon>
        <taxon>Insecta</taxon>
        <taxon>Pterygota</taxon>
        <taxon>Neoptera</taxon>
        <taxon>Endopterygota</taxon>
        <taxon>Coleoptera</taxon>
        <taxon>Polyphaga</taxon>
        <taxon>Elateriformia</taxon>
        <taxon>Elateroidea</taxon>
        <taxon>Lampyridae</taxon>
        <taxon>Lampyrinae</taxon>
        <taxon>Photinus</taxon>
    </lineage>
</organism>
<dbReference type="PANTHER" id="PTHR15180">
    <property type="entry name" value="GENERAL TRANSCRIPTION FACTOR 3C POLYPEPTIDE 1"/>
    <property type="match status" value="1"/>
</dbReference>
<sequence length="2312" mass="266827">MSEKPAKVKTKKKQRKSVETCRPTATKVDSKKSTGKKRKGPPNEQGPSTVKSKKSKSETAKAVDPPPSKSSKKRPKNTDEEDDLEEWADDSNNELSSNISTFSGKFGVGTTPKIDPFNLETSHFNFVRLVTDEISLEGLDGITLEALWTRISFTLKYKDPLPNTIRNFAWNIARFSNDIQFFKLQESREKLHIYDRYKDRDLVLGEVIDPVEAPLDIYPFCPVKEQNALGSASSFDTRVNISNEVRSMYLEEVEKSYGSQLVLVGTQRCRKKAIVHGLVDPNVEFSSIQYCLLERIGRSRTFGEITQGKVSLQVISKDPKTLFYNRKILSENNVIMKQPFNIKTLYGNHISGTLLHLYRFYNEQKTKTEVMTQQIVEVLRNKPGYRIEYAEAKEIFGYPVALKKLFKLPEFQRFVKTDMPCFSRDLYPNDSSKWITSSNKERVVRTLELVNPNVNVSGAWNEDEAKEESSDEEVTQELMHKIPILHQVYDFIKLGGREGRSIKDILVCKGLDFYTTRAAVNQLVNLKLVDGVKIDIGRQRQIKYRTISFRPYNLEVANQESQREKEQLEVDAINFLSDLLEVEPTYLATSHIPQQPDLMVPDDNYTLIKKLRQQNKQKKENTESMAILMATYKNEHGYTDQPNGYVFNNEISLPRDICQGIIKSCAKPQCSDVEVRKKRLTKFCLTLKEKNLSEIGDVRAMYESLNCPLNYDGLLSESYRKLLYKVLKLSQRLMISLEYRVIQLAPRKHYLCKNQLSSKELQKFEQDHPSISKVAIEIQPSPQQKGGSSNQKAAEEEDGAEVVIKEIYMGPNPTLAYQSVDNDGIHVSVWMSTKPEEFTTCDLYVKENNATIRTMKRANWILNAVHQELVITDIYRLHKAIQAQDREEGYNVKADRKSFQRIYTRLVRGGHIKILQIYLKSPQIKRMVTVLCDPSLDVHHSIIESVIEQFKMKFFIVHKKEPSVSTPRASIVEKVPLFETTQVSTSVGELKQLSEQEPDYVYDRNSGKEYGYQPKFVRMRTLHELLFYLIYTHPSSREVSDVPEMLAEVDIHLNEDDVKEMPPVYCRGVSWKMFMSPLPCHSGWPEGWALVCDILLRLPLVIFLKLCNVTFVIPELSTYLKHPVKQFYLLKHLPSQLRSGLIYKRKYLFAIHETLCKLCYIGLLQFGPQKLREKDQVFIYLNRNASLLDTITSSSGYHYIEEKEYTRKLFHFHSITDVESYWYEMWSICAHTKLGLRNAVVGTYITIEHLETKASMVEAVKPQTTESVILNDKGVLPGDQRGAAGLDSALWSHIKRNWIWGSGRRPPPRQSEKRILAKKKKLAKFQMIPQTRVIKLARQSKRFIVRKVKIRADRKDQRKGYDSVDKKLMADLKQCRSEWTGEEDRLLHICKIISSFLCPNFRKQIVHYTVIRDTMHQLLRASRNKTSGACQRRINVLLGSVEQQEHLQQISKTLTHIPFVRKYFQRYYEHVQAGRSLADKQLKGAFVLLVAYFHKNQHKLQHIFEAINLTTHVEPKHSENDDSARKKSYPDQQGQLDVLGYESLEPSTRSNKTPQVYPESSFPVTENDVVLDTIKSIIHSTVAGKPDDISCIYQFFRVYQNYSDDLLKTAVNELRNSQMVIAVKRFTSKKQQHDIKGIPVTSKLFHFSFYYNYIQITKFPVELFLDAHEMFLGTQKHREALTDRTRNGLPMECCSQGHGIGLSEIATQVKAYFTIDFPKEVLILNPSITDHTELIRELAIRYKKMLHLIKNGTFFKEDQQVQVEGNERQFNRVPMIQRFLKSWFLSEDHSEPNSDIDYSFRHVLFDDESCSKKGDKKQKRNAQITTEEGQKILDSFNKEIHQQHLQVSGKTENLKTTTPASSESFENYEKKLEKLLSSKEDDEANSSQKDDKMQSEGDNLLERYLPKATGVVDIQQTDTEAPEDVELVHYSEGELSSGGKAHYLMDDELSIEQIMNEMVADCDPEERRVPNPINLSRLLVTGLFPDLDEDEERLERLHQHFLIICPDTNLILDRFEDNESLSYLHIEHPLVCKRLLRKVQKDIILSDALPQSSEIGIKLESLGCSTEDKSIVDNLIDFISKKHVVGASVRELKKHFLNVDDTKLVALLNILVEMNVILRAGIIYTVFVHYKHRKSWLVESCTLEDNDRQKLKVSKDEESQEVDLPTLARSLDSYTEIKLHIRPWARIDGTLNLRIFEKWLTTVLGYCLAEASMLFTCISTHLCYLKPVDIYYLLECLQGIGCIRLMTFKPSRCSLLSDLTLVEPVPATILDDFEDIYIETDKLAILKFGALLNKKLKEFDFPTDVSEKHGTF</sequence>
<feature type="compositionally biased region" description="Acidic residues" evidence="6">
    <location>
        <begin position="79"/>
        <end position="92"/>
    </location>
</feature>
<evidence type="ECO:0000256" key="1">
    <source>
        <dbReference type="ARBA" id="ARBA00004123"/>
    </source>
</evidence>
<dbReference type="InterPro" id="IPR044210">
    <property type="entry name" value="Tfc3-like"/>
</dbReference>
<evidence type="ECO:0000256" key="5">
    <source>
        <dbReference type="ARBA" id="ARBA00023242"/>
    </source>
</evidence>
<proteinExistence type="predicted"/>
<dbReference type="GO" id="GO:0000127">
    <property type="term" value="C:transcription factor TFIIIC complex"/>
    <property type="evidence" value="ECO:0007669"/>
    <property type="project" value="InterPro"/>
</dbReference>
<dbReference type="CDD" id="cd16169">
    <property type="entry name" value="Tau138_eWH"/>
    <property type="match status" value="1"/>
</dbReference>
<accession>A0A1Y1MZH5</accession>
<dbReference type="GO" id="GO:0003677">
    <property type="term" value="F:DNA binding"/>
    <property type="evidence" value="ECO:0007669"/>
    <property type="project" value="UniProtKB-KW"/>
</dbReference>
<dbReference type="InterPro" id="IPR056467">
    <property type="entry name" value="eWH_GTF3C1"/>
</dbReference>
<dbReference type="GO" id="GO:0005634">
    <property type="term" value="C:nucleus"/>
    <property type="evidence" value="ECO:0007669"/>
    <property type="project" value="UniProtKB-SubCell"/>
</dbReference>
<keyword evidence="3" id="KW-0238">DNA-binding</keyword>
<evidence type="ECO:0000259" key="8">
    <source>
        <dbReference type="Pfam" id="PF24101"/>
    </source>
</evidence>
<feature type="region of interest" description="Disordered" evidence="6">
    <location>
        <begin position="1845"/>
        <end position="1866"/>
    </location>
</feature>
<feature type="compositionally biased region" description="Polar residues" evidence="6">
    <location>
        <begin position="1845"/>
        <end position="1865"/>
    </location>
</feature>
<evidence type="ECO:0000256" key="3">
    <source>
        <dbReference type="ARBA" id="ARBA00023125"/>
    </source>
</evidence>
<evidence type="ECO:0000313" key="9">
    <source>
        <dbReference type="EMBL" id="JAV91059.1"/>
    </source>
</evidence>
<keyword evidence="2" id="KW-0597">Phosphoprotein</keyword>
<dbReference type="EMBL" id="GEZM01016896">
    <property type="protein sequence ID" value="JAV91059.1"/>
    <property type="molecule type" value="Transcribed_RNA"/>
</dbReference>
<dbReference type="GO" id="GO:0006384">
    <property type="term" value="P:transcription initiation at RNA polymerase III promoter"/>
    <property type="evidence" value="ECO:0007669"/>
    <property type="project" value="InterPro"/>
</dbReference>
<dbReference type="Pfam" id="PF24101">
    <property type="entry name" value="WHD_GTF3C1"/>
    <property type="match status" value="1"/>
</dbReference>
<comment type="subcellular location">
    <subcellularLocation>
        <location evidence="1">Nucleus</location>
    </subcellularLocation>
</comment>
<dbReference type="InterPro" id="IPR035625">
    <property type="entry name" value="Tfc3-like_eWH"/>
</dbReference>
<feature type="domain" description="B-block binding subunit of TFIIIC" evidence="7">
    <location>
        <begin position="287"/>
        <end position="362"/>
    </location>
</feature>
<evidence type="ECO:0000256" key="2">
    <source>
        <dbReference type="ARBA" id="ARBA00022553"/>
    </source>
</evidence>
<reference evidence="9" key="1">
    <citation type="journal article" date="2016" name="Sci. Rep.">
        <title>Molecular characterization of firefly nuptial gifts: a multi-omics approach sheds light on postcopulatory sexual selection.</title>
        <authorList>
            <person name="Al-Wathiqui N."/>
            <person name="Fallon T.R."/>
            <person name="South A."/>
            <person name="Weng J.K."/>
            <person name="Lewis S.M."/>
        </authorList>
    </citation>
    <scope>NUCLEOTIDE SEQUENCE</scope>
</reference>